<dbReference type="GO" id="GO:0030496">
    <property type="term" value="C:midbody"/>
    <property type="evidence" value="ECO:0007669"/>
    <property type="project" value="TreeGrafter"/>
</dbReference>
<comment type="caution">
    <text evidence="3">The sequence shown here is derived from an EMBL/GenBank/DDBJ whole genome shotgun (WGS) entry which is preliminary data.</text>
</comment>
<keyword evidence="2" id="KW-0472">Membrane</keyword>
<dbReference type="GO" id="GO:0000724">
    <property type="term" value="P:double-strand break repair via homologous recombination"/>
    <property type="evidence" value="ECO:0007669"/>
    <property type="project" value="InterPro"/>
</dbReference>
<dbReference type="EMBL" id="JAKMXF010000066">
    <property type="protein sequence ID" value="KAI6659200.1"/>
    <property type="molecule type" value="Genomic_DNA"/>
</dbReference>
<dbReference type="AlphaFoldDB" id="A0AAV7KEQ9"/>
<protein>
    <submittedName>
        <fullName evidence="3">Zinc finger FYVE domain-containing protein 26-like</fullName>
    </submittedName>
</protein>
<feature type="region of interest" description="Disordered" evidence="1">
    <location>
        <begin position="480"/>
        <end position="511"/>
    </location>
</feature>
<feature type="region of interest" description="Disordered" evidence="1">
    <location>
        <begin position="535"/>
        <end position="559"/>
    </location>
</feature>
<feature type="transmembrane region" description="Helical" evidence="2">
    <location>
        <begin position="1175"/>
        <end position="1195"/>
    </location>
</feature>
<feature type="transmembrane region" description="Helical" evidence="2">
    <location>
        <begin position="1146"/>
        <end position="1168"/>
    </location>
</feature>
<keyword evidence="2" id="KW-1133">Transmembrane helix</keyword>
<keyword evidence="4" id="KW-1185">Reference proteome</keyword>
<dbReference type="GO" id="GO:0005813">
    <property type="term" value="C:centrosome"/>
    <property type="evidence" value="ECO:0007669"/>
    <property type="project" value="TreeGrafter"/>
</dbReference>
<sequence length="1205" mass="136173">MLKEDRGLQLVRENDFDTLSDLMKDPEWNPMSSLLLLLSWDHCKSMQSAKKLLDTLYRPQDQNLQPALFSAIQKLYYQLNLADWCIDKVRPILSTSSSSSQSSGSFQQEGELFSRLESQSILYMLHQSNSLSSSDPKEIMELLKMSPSIDDLPGTLSVPKTSSQARDIAVYRSFCAIRLTMDAILCSAHLGNLIRDERARCQILEIFSYSKMDRSVSGEVFTTVTDSLQTNIPCESDKIPVTDTTSLILAVDGFINRTLEEVKNYLQSIYPLYYRLEIIENIYSLLFLKYENLAVDGCDSEDTTRSQHYTRSDIREYLILSISRNVGYKQTISIVSNDTDSEQSSSLSASTNSLVKEKRIEPVATGFLLSRPMIEKMLQLLRDAIYDIQTSRYAFRRESIPGELRPAASEQSVYSSINHDILHSRLSQLEKCINEATWRYKLVTTTEAPTCSLEDSTVSYTEDAVCSKWEAELNIGADTQSSSDIDFSNDEDDMETGDRRHSSISLGKPQPHEKGLYTKSEVIFLSDREQKGKTSSLKLKIGDSGDEGDTEDKKIFLKPKPKTGFPVRKHKRKNEKFSRDYSSKQNIIRKMLSSPVNLLNMCLKLGNFVSAYEVVKIFKLEGHIGAQMVHFAEKMESIGCELSAVTKQDEEPTFDPIEIMKGETVSSEDYDKLTVYLSKNSVVKDELNNILISTNLSKIMLSGQESMLLRAKESVILRQLVNFVPSLIILDLLCAYDISYETGRELLKNATQKLSIHQNTGAIAPKLSRTTSSGSLKPLATKAFDKQFIFENYSLSQPLIFLQTINEIIKTSGDLVLPLQLVRNGHMLKALTPNLLLTKFADSLRPSYFVSLKKLREFQYRAVERLFRAVRSTLAVEEQGLVNDMMMDNITSSLNDLFKAFSTNREGILIPSNAVLTIQDTPDSPDTLGIGTVDLSDQARGSIGEELDTLSVEFPQMNSMKYSCSYFDCFFQHLETIRSFLIKHDLQENTTALSSMVLLKESPSKIVARLIFEKQLKPEMLEDLAKSIRLDVVLIMIRFTCPALNSCSTKFNAFPFLARCSPTLNPINRPNCGNIDTVESLLTLSETIITKALVIMNERLQEEDQFLGFEYLSECASHPQYIEFEELLETLHTIDLLLLANDENKIIFYVNIVNALNIHAAICQSVLMKKRNEDLSIFGVTTMLCFFIQTCYYIGQLGIVKPGTD</sequence>
<evidence type="ECO:0000313" key="3">
    <source>
        <dbReference type="EMBL" id="KAI6659200.1"/>
    </source>
</evidence>
<dbReference type="GO" id="GO:0032465">
    <property type="term" value="P:regulation of cytokinesis"/>
    <property type="evidence" value="ECO:0007669"/>
    <property type="project" value="TreeGrafter"/>
</dbReference>
<evidence type="ECO:0000313" key="4">
    <source>
        <dbReference type="Proteomes" id="UP001165289"/>
    </source>
</evidence>
<evidence type="ECO:0000256" key="1">
    <source>
        <dbReference type="SAM" id="MobiDB-lite"/>
    </source>
</evidence>
<dbReference type="PANTHER" id="PTHR46591">
    <property type="entry name" value="ZINC FINGER FYVE DOMAIN-CONTAINING PROTEIN 26"/>
    <property type="match status" value="1"/>
</dbReference>
<name>A0AAV7KEQ9_9METZ</name>
<gene>
    <name evidence="3" type="ORF">LOD99_14874</name>
</gene>
<dbReference type="GO" id="GO:0000281">
    <property type="term" value="P:mitotic cytokinesis"/>
    <property type="evidence" value="ECO:0007669"/>
    <property type="project" value="InterPro"/>
</dbReference>
<dbReference type="InterPro" id="IPR028730">
    <property type="entry name" value="ZFYVE26"/>
</dbReference>
<evidence type="ECO:0000256" key="2">
    <source>
        <dbReference type="SAM" id="Phobius"/>
    </source>
</evidence>
<dbReference type="GO" id="GO:0032266">
    <property type="term" value="F:phosphatidylinositol-3-phosphate binding"/>
    <property type="evidence" value="ECO:0007669"/>
    <property type="project" value="InterPro"/>
</dbReference>
<proteinExistence type="predicted"/>
<accession>A0AAV7KEQ9</accession>
<dbReference type="PANTHER" id="PTHR46591:SF1">
    <property type="entry name" value="ZINC FINGER FYVE DOMAIN-CONTAINING PROTEIN 26"/>
    <property type="match status" value="1"/>
</dbReference>
<reference evidence="3 4" key="1">
    <citation type="journal article" date="2023" name="BMC Biol.">
        <title>The compact genome of the sponge Oopsacas minuta (Hexactinellida) is lacking key metazoan core genes.</title>
        <authorList>
            <person name="Santini S."/>
            <person name="Schenkelaars Q."/>
            <person name="Jourda C."/>
            <person name="Duchesne M."/>
            <person name="Belahbib H."/>
            <person name="Rocher C."/>
            <person name="Selva M."/>
            <person name="Riesgo A."/>
            <person name="Vervoort M."/>
            <person name="Leys S.P."/>
            <person name="Kodjabachian L."/>
            <person name="Le Bivic A."/>
            <person name="Borchiellini C."/>
            <person name="Claverie J.M."/>
            <person name="Renard E."/>
        </authorList>
    </citation>
    <scope>NUCLEOTIDE SEQUENCE [LARGE SCALE GENOMIC DNA]</scope>
    <source>
        <strain evidence="3">SPO-2</strain>
    </source>
</reference>
<keyword evidence="2" id="KW-0812">Transmembrane</keyword>
<dbReference type="Proteomes" id="UP001165289">
    <property type="component" value="Unassembled WGS sequence"/>
</dbReference>
<organism evidence="3 4">
    <name type="scientific">Oopsacas minuta</name>
    <dbReference type="NCBI Taxonomy" id="111878"/>
    <lineage>
        <taxon>Eukaryota</taxon>
        <taxon>Metazoa</taxon>
        <taxon>Porifera</taxon>
        <taxon>Hexactinellida</taxon>
        <taxon>Hexasterophora</taxon>
        <taxon>Lyssacinosida</taxon>
        <taxon>Leucopsacidae</taxon>
        <taxon>Oopsacas</taxon>
    </lineage>
</organism>
<dbReference type="GO" id="GO:0005765">
    <property type="term" value="C:lysosomal membrane"/>
    <property type="evidence" value="ECO:0007669"/>
    <property type="project" value="TreeGrafter"/>
</dbReference>